<gene>
    <name evidence="1" type="ORF">GCWU000323_00084</name>
</gene>
<dbReference type="AlphaFoldDB" id="C9MU65"/>
<proteinExistence type="predicted"/>
<dbReference type="Proteomes" id="UP000006233">
    <property type="component" value="Unassembled WGS sequence"/>
</dbReference>
<organism evidence="1 2">
    <name type="scientific">Leptotrichia hofstadii F0254</name>
    <dbReference type="NCBI Taxonomy" id="634994"/>
    <lineage>
        <taxon>Bacteria</taxon>
        <taxon>Fusobacteriati</taxon>
        <taxon>Fusobacteriota</taxon>
        <taxon>Fusobacteriia</taxon>
        <taxon>Fusobacteriales</taxon>
        <taxon>Leptotrichiaceae</taxon>
        <taxon>Leptotrichia</taxon>
    </lineage>
</organism>
<evidence type="ECO:0000313" key="1">
    <source>
        <dbReference type="EMBL" id="EEX75872.1"/>
    </source>
</evidence>
<reference evidence="1 2" key="1">
    <citation type="submission" date="2009-09" db="EMBL/GenBank/DDBJ databases">
        <authorList>
            <person name="Weinstock G."/>
            <person name="Sodergren E."/>
            <person name="Clifton S."/>
            <person name="Fulton L."/>
            <person name="Fulton B."/>
            <person name="Courtney L."/>
            <person name="Fronick C."/>
            <person name="Harrison M."/>
            <person name="Strong C."/>
            <person name="Farmer C."/>
            <person name="Delahaunty K."/>
            <person name="Markovic C."/>
            <person name="Hall O."/>
            <person name="Minx P."/>
            <person name="Tomlinson C."/>
            <person name="Mitreva M."/>
            <person name="Nelson J."/>
            <person name="Hou S."/>
            <person name="Wollam A."/>
            <person name="Pepin K.H."/>
            <person name="Johnson M."/>
            <person name="Bhonagiri V."/>
            <person name="Nash W.E."/>
            <person name="Warren W."/>
            <person name="Chinwalla A."/>
            <person name="Mardis E.R."/>
            <person name="Wilson R.K."/>
        </authorList>
    </citation>
    <scope>NUCLEOTIDE SEQUENCE [LARGE SCALE GENOMIC DNA]</scope>
    <source>
        <strain evidence="1 2">F0254</strain>
    </source>
</reference>
<dbReference type="EMBL" id="ACVB02000005">
    <property type="protein sequence ID" value="EEX75872.1"/>
    <property type="molecule type" value="Genomic_DNA"/>
</dbReference>
<dbReference type="HOGENOM" id="CLU_2917009_0_0_0"/>
<dbReference type="eggNOG" id="COG4823">
    <property type="taxonomic scope" value="Bacteria"/>
</dbReference>
<comment type="caution">
    <text evidence="1">The sequence shown here is derived from an EMBL/GenBank/DDBJ whole genome shotgun (WGS) entry which is preliminary data.</text>
</comment>
<name>C9MU65_9FUSO</name>
<sequence length="61" mass="7590">MRIIEKIEISLKTNFSRILGREFQELGYLDFKKWTDSNEYCKHFIKYKEKEFLKRRNINIS</sequence>
<accession>C9MU65</accession>
<evidence type="ECO:0000313" key="2">
    <source>
        <dbReference type="Proteomes" id="UP000006233"/>
    </source>
</evidence>
<protein>
    <submittedName>
        <fullName evidence="1">Uncharacterized protein</fullName>
    </submittedName>
</protein>